<feature type="transmembrane region" description="Helical" evidence="1">
    <location>
        <begin position="62"/>
        <end position="85"/>
    </location>
</feature>
<reference evidence="2 3" key="1">
    <citation type="submission" date="2019-01" db="EMBL/GenBank/DDBJ databases">
        <title>Sequencing of cultivated peanut Arachis hypogaea provides insights into genome evolution and oil improvement.</title>
        <authorList>
            <person name="Chen X."/>
        </authorList>
    </citation>
    <scope>NUCLEOTIDE SEQUENCE [LARGE SCALE GENOMIC DNA]</scope>
    <source>
        <strain evidence="3">cv. Fuhuasheng</strain>
        <tissue evidence="2">Leaves</tissue>
    </source>
</reference>
<name>A0A445D0M4_ARAHY</name>
<protein>
    <submittedName>
        <fullName evidence="2">Uncharacterized protein</fullName>
    </submittedName>
</protein>
<evidence type="ECO:0000313" key="3">
    <source>
        <dbReference type="Proteomes" id="UP000289738"/>
    </source>
</evidence>
<dbReference type="EMBL" id="SDMP01000005">
    <property type="protein sequence ID" value="RYR56634.1"/>
    <property type="molecule type" value="Genomic_DNA"/>
</dbReference>
<keyword evidence="1" id="KW-0812">Transmembrane</keyword>
<sequence>MEKKIANATKKKKASSKRVYIDLLLIREKCLNFLDGGSMIQSSSNLYHAQDMNYLREDYRNVTFWFFKLASAIVFAANSVGVSAIE</sequence>
<keyword evidence="1" id="KW-0472">Membrane</keyword>
<dbReference type="Proteomes" id="UP000289738">
    <property type="component" value="Chromosome A05"/>
</dbReference>
<gene>
    <name evidence="2" type="ORF">Ahy_A05g022319</name>
</gene>
<proteinExistence type="predicted"/>
<keyword evidence="3" id="KW-1185">Reference proteome</keyword>
<accession>A0A445D0M4</accession>
<evidence type="ECO:0000313" key="2">
    <source>
        <dbReference type="EMBL" id="RYR56634.1"/>
    </source>
</evidence>
<keyword evidence="1" id="KW-1133">Transmembrane helix</keyword>
<organism evidence="2 3">
    <name type="scientific">Arachis hypogaea</name>
    <name type="common">Peanut</name>
    <dbReference type="NCBI Taxonomy" id="3818"/>
    <lineage>
        <taxon>Eukaryota</taxon>
        <taxon>Viridiplantae</taxon>
        <taxon>Streptophyta</taxon>
        <taxon>Embryophyta</taxon>
        <taxon>Tracheophyta</taxon>
        <taxon>Spermatophyta</taxon>
        <taxon>Magnoliopsida</taxon>
        <taxon>eudicotyledons</taxon>
        <taxon>Gunneridae</taxon>
        <taxon>Pentapetalae</taxon>
        <taxon>rosids</taxon>
        <taxon>fabids</taxon>
        <taxon>Fabales</taxon>
        <taxon>Fabaceae</taxon>
        <taxon>Papilionoideae</taxon>
        <taxon>50 kb inversion clade</taxon>
        <taxon>dalbergioids sensu lato</taxon>
        <taxon>Dalbergieae</taxon>
        <taxon>Pterocarpus clade</taxon>
        <taxon>Arachis</taxon>
    </lineage>
</organism>
<evidence type="ECO:0000256" key="1">
    <source>
        <dbReference type="SAM" id="Phobius"/>
    </source>
</evidence>
<dbReference type="AlphaFoldDB" id="A0A445D0M4"/>
<comment type="caution">
    <text evidence="2">The sequence shown here is derived from an EMBL/GenBank/DDBJ whole genome shotgun (WGS) entry which is preliminary data.</text>
</comment>